<dbReference type="Pfam" id="PF03732">
    <property type="entry name" value="Retrotrans_gag"/>
    <property type="match status" value="1"/>
</dbReference>
<reference evidence="3" key="1">
    <citation type="journal article" date="2014" name="Nat. Commun.">
        <title>Genome sequence of mungbean and insights into evolution within Vigna species.</title>
        <authorList>
            <person name="Kang Y.J."/>
            <person name="Kim S.K."/>
            <person name="Kim M.Y."/>
            <person name="Lestari P."/>
            <person name="Kim K.H."/>
            <person name="Ha B.K."/>
            <person name="Jun T.H."/>
            <person name="Hwang W.J."/>
            <person name="Lee T."/>
            <person name="Lee J."/>
            <person name="Shim S."/>
            <person name="Yoon M.Y."/>
            <person name="Jang Y.E."/>
            <person name="Han K.S."/>
            <person name="Taeprayoon P."/>
            <person name="Yoon N."/>
            <person name="Somta P."/>
            <person name="Tanya P."/>
            <person name="Kim K.S."/>
            <person name="Gwag J.G."/>
            <person name="Moon J.K."/>
            <person name="Lee Y.H."/>
            <person name="Park B.S."/>
            <person name="Bombarely A."/>
            <person name="Doyle J.J."/>
            <person name="Jackson S.A."/>
            <person name="Schafleitner R."/>
            <person name="Srinives P."/>
            <person name="Varshney R.K."/>
            <person name="Lee S.H."/>
        </authorList>
    </citation>
    <scope>NUCLEOTIDE SEQUENCE [LARGE SCALE GENOMIC DNA]</scope>
    <source>
        <strain evidence="3">cv. VC1973A</strain>
    </source>
</reference>
<dbReference type="InterPro" id="IPR005162">
    <property type="entry name" value="Retrotrans_gag_dom"/>
</dbReference>
<proteinExistence type="predicted"/>
<dbReference type="KEGG" id="vra:106758228"/>
<protein>
    <submittedName>
        <fullName evidence="4">Uncharacterized protein LOC106758228</fullName>
    </submittedName>
</protein>
<evidence type="ECO:0000256" key="1">
    <source>
        <dbReference type="SAM" id="MobiDB-lite"/>
    </source>
</evidence>
<dbReference type="RefSeq" id="XP_014496657.1">
    <property type="nucleotide sequence ID" value="XM_014641171.1"/>
</dbReference>
<dbReference type="OrthoDB" id="1002091at2759"/>
<dbReference type="PANTHER" id="PTHR33223:SF8">
    <property type="entry name" value="OS04G0172440 PROTEIN"/>
    <property type="match status" value="1"/>
</dbReference>
<reference evidence="4" key="2">
    <citation type="submission" date="2025-08" db="UniProtKB">
        <authorList>
            <consortium name="RefSeq"/>
        </authorList>
    </citation>
    <scope>IDENTIFICATION</scope>
    <source>
        <tissue evidence="4">Leaf</tissue>
    </source>
</reference>
<accession>A0A1S3TSF4</accession>
<organism evidence="3 4">
    <name type="scientific">Vigna radiata var. radiata</name>
    <name type="common">Mung bean</name>
    <name type="synonym">Phaseolus aureus</name>
    <dbReference type="NCBI Taxonomy" id="3916"/>
    <lineage>
        <taxon>Eukaryota</taxon>
        <taxon>Viridiplantae</taxon>
        <taxon>Streptophyta</taxon>
        <taxon>Embryophyta</taxon>
        <taxon>Tracheophyta</taxon>
        <taxon>Spermatophyta</taxon>
        <taxon>Magnoliopsida</taxon>
        <taxon>eudicotyledons</taxon>
        <taxon>Gunneridae</taxon>
        <taxon>Pentapetalae</taxon>
        <taxon>rosids</taxon>
        <taxon>fabids</taxon>
        <taxon>Fabales</taxon>
        <taxon>Fabaceae</taxon>
        <taxon>Papilionoideae</taxon>
        <taxon>50 kb inversion clade</taxon>
        <taxon>NPAAA clade</taxon>
        <taxon>indigoferoid/millettioid clade</taxon>
        <taxon>Phaseoleae</taxon>
        <taxon>Vigna</taxon>
    </lineage>
</organism>
<keyword evidence="3" id="KW-1185">Reference proteome</keyword>
<evidence type="ECO:0000313" key="3">
    <source>
        <dbReference type="Proteomes" id="UP000087766"/>
    </source>
</evidence>
<dbReference type="PANTHER" id="PTHR33223">
    <property type="entry name" value="CCHC-TYPE DOMAIN-CONTAINING PROTEIN"/>
    <property type="match status" value="1"/>
</dbReference>
<name>A0A1S3TSF4_VIGRR</name>
<dbReference type="AlphaFoldDB" id="A0A1S3TSF4"/>
<feature type="domain" description="Retrotransposon gag" evidence="2">
    <location>
        <begin position="205"/>
        <end position="296"/>
    </location>
</feature>
<dbReference type="Proteomes" id="UP000087766">
    <property type="component" value="Chromosome 4"/>
</dbReference>
<evidence type="ECO:0000259" key="2">
    <source>
        <dbReference type="Pfam" id="PF03732"/>
    </source>
</evidence>
<evidence type="ECO:0000313" key="4">
    <source>
        <dbReference type="RefSeq" id="XP_014496657.1"/>
    </source>
</evidence>
<dbReference type="GeneID" id="106758228"/>
<gene>
    <name evidence="4" type="primary">LOC106758228</name>
</gene>
<feature type="region of interest" description="Disordered" evidence="1">
    <location>
        <begin position="28"/>
        <end position="75"/>
    </location>
</feature>
<sequence>MENQGEVQERMKADIQQLKGQMSQILEALSALQSPEGSRAPRPQQRASEVQTFPPYGLPPNYITPSGKDSGHADTQEVKDNAVEVEDKLGVDTAIIHGETIQAGMANMIMTESPEMKFSPYAVTPTDFEKLEMLEKKLRAIEGKDVFEFGDARRLCLVPDVVIPPKFRLPEFEKYRGNTCPRSHITMYCRKMTAYAHDEKLLIHFFQESLTGVALNWYMRLDTTHIHSWKDLVDAFLRQYEYNKDLTPDRVQLQSMVKKEFESFREYAQRWREIDAQVELPLSDKEMTTIFLNTLQPPFYEHMISSVSSNFADIVIIGERVESGIRSGKIAQDPNMVAFLNEYGPRHEKSKERIDNLHFTAYSQMAHSYGSNRTIKQRNHNRNEKVVNFTPIPMTYTKLLPDLLRNNLIKVCPTRSVRPPYPKNYDINARCDYHEGARGHSTETCKALKHKEKGAIGGGVGDAGDAPDRPIGDVAAPVRAAARRRDWEEMLRMAVRGDRHGGGWFDAARGEGLASRVRRGNCVAVAAGATVGWRRRPFALGRGG</sequence>